<dbReference type="SUPFAM" id="SSF48403">
    <property type="entry name" value="Ankyrin repeat"/>
    <property type="match status" value="1"/>
</dbReference>
<dbReference type="Pfam" id="PF12796">
    <property type="entry name" value="Ank_2"/>
    <property type="match status" value="2"/>
</dbReference>
<feature type="repeat" description="ANK" evidence="2">
    <location>
        <begin position="1014"/>
        <end position="1046"/>
    </location>
</feature>
<sequence length="1209" mass="136480">MSERRAPVKDDYTVGWVCALPLEVAAAKGMLDEIHQDLPEQDISDHNSYILGQIHHHNIVIAGLPAGVYGTTPAATVANNMLRTFPSIRFGLMVGIGGAAPTSTQDIRLGDVVVSQPHGTSGGVIQFDRGKVAQKGNFQRTGSLNSPPTILLTALSRLQADHENSGNKIPLFLTEMVERYPKMEREYSFQGARYDQLYRATYDHSELNSTCEQCDAHELVQREHRKDTDPRIYYGNIASSNQVIKHGVTRDQLCEELDVLCFEMEAAGLMPDFPCLVIRGMCDYSDSHKNKRWQRYAAATAAGFAKELLGVISADRVRQEKAISHVSDPILQNITSNINTHFREHIKGQEIRYENERYQACHQSFKTSTYEQFKDNNPDRVPNTCRWVLEDERYHQWWQAERDDLLWISADPGCGKSVLARSLIDYEFQSTTAHTTCYFFFKDNEEQDSLATALCALLHQLFSARSQLLRYAIDSWDKNHQKLQSEVQELWRILLSAAIAEDAQHVTIVIDALDECREKDRQLLIRLLSSFYVEPSRPRTQSSCLKFLVTSRPYMEIEDEFQGIRLPIIRLRGELENDKIHEEINLVVSQKVAILADKNGLSQSMREKLEQKLLDMDHRTYLWLHLAIQDIERTFRRSLQPEFVSIESLLLPSSVEEAYEKILRRVPTDEVEVVAQIFHIIIGARRPLTTSEMAMTLGILRRKDLQSFAEFKISEGRLERIIRDLCGLFVFINHSRIYLIHQTAKEFLVQRGPKDVTLTPLWRHSFDPRECETIMARICVDYLSLNEVLIDKIRGERIYHTTEHGRRQLKLRRGHEIGILLPYSSEHWADHFRNACFELKDTAISKARELCRVESDQFQLWFPFLWQAFRQYDESPVMSDIRIVAFNGHDVILRMILDAESVDLEALDQGGRTALIWAAELGHEKVVEILLDMGAEVDAQGGGENEEDYGNALQAASLEGHQKVVEMLLDKGAEVNAQGGDYGNALQAASIGGHQTVVEMLLDKGAEVNAQGGDYGNALQAASSRGHQTVVEMLLDKGAEVNAQGGDYGNALQAASWGGHQTVVEMLLDKGAEVNAQREYYGNALQAASWGGHQTVVEMLLDKGAEVNAQGGDYGNALQAASWGGHQTVVEMLLDKGAEINAQGGRYDNAIRAASMGDHLTVVQILQKWQYMTTTEMQVRKRGAQADPELASTNDDNARKKARRDHTCS</sequence>
<dbReference type="InterPro" id="IPR035994">
    <property type="entry name" value="Nucleoside_phosphorylase_sf"/>
</dbReference>
<evidence type="ECO:0000259" key="4">
    <source>
        <dbReference type="PROSITE" id="PS50837"/>
    </source>
</evidence>
<evidence type="ECO:0000256" key="3">
    <source>
        <dbReference type="SAM" id="MobiDB-lite"/>
    </source>
</evidence>
<feature type="repeat" description="ANK" evidence="2">
    <location>
        <begin position="1113"/>
        <end position="1145"/>
    </location>
</feature>
<feature type="repeat" description="ANK" evidence="2">
    <location>
        <begin position="910"/>
        <end position="942"/>
    </location>
</feature>
<feature type="repeat" description="ANK" evidence="2">
    <location>
        <begin position="948"/>
        <end position="980"/>
    </location>
</feature>
<dbReference type="GO" id="GO:0003824">
    <property type="term" value="F:catalytic activity"/>
    <property type="evidence" value="ECO:0007669"/>
    <property type="project" value="InterPro"/>
</dbReference>
<evidence type="ECO:0000313" key="5">
    <source>
        <dbReference type="EMBL" id="KAF7510973.1"/>
    </source>
</evidence>
<dbReference type="PANTHER" id="PTHR46082:SF11">
    <property type="entry name" value="AAA+ ATPASE DOMAIN-CONTAINING PROTEIN-RELATED"/>
    <property type="match status" value="1"/>
</dbReference>
<dbReference type="Pfam" id="PF23239">
    <property type="entry name" value="DUF7069"/>
    <property type="match status" value="1"/>
</dbReference>
<dbReference type="InterPro" id="IPR053137">
    <property type="entry name" value="NLR-like"/>
</dbReference>
<dbReference type="InterPro" id="IPR007111">
    <property type="entry name" value="NACHT_NTPase"/>
</dbReference>
<keyword evidence="6" id="KW-1185">Reference proteome</keyword>
<organism evidence="5 6">
    <name type="scientific">Endocarpon pusillum</name>
    <dbReference type="NCBI Taxonomy" id="364733"/>
    <lineage>
        <taxon>Eukaryota</taxon>
        <taxon>Fungi</taxon>
        <taxon>Dikarya</taxon>
        <taxon>Ascomycota</taxon>
        <taxon>Pezizomycotina</taxon>
        <taxon>Eurotiomycetes</taxon>
        <taxon>Chaetothyriomycetidae</taxon>
        <taxon>Verrucariales</taxon>
        <taxon>Verrucariaceae</taxon>
        <taxon>Endocarpon</taxon>
    </lineage>
</organism>
<dbReference type="InterPro" id="IPR056884">
    <property type="entry name" value="NPHP3-like_N"/>
</dbReference>
<dbReference type="Gene3D" id="1.25.40.20">
    <property type="entry name" value="Ankyrin repeat-containing domain"/>
    <property type="match status" value="1"/>
</dbReference>
<comment type="caution">
    <text evidence="5">The sequence shown here is derived from an EMBL/GenBank/DDBJ whole genome shotgun (WGS) entry which is preliminary data.</text>
</comment>
<dbReference type="InterPro" id="IPR036770">
    <property type="entry name" value="Ankyrin_rpt-contain_sf"/>
</dbReference>
<dbReference type="EMBL" id="JAACFV010000024">
    <property type="protein sequence ID" value="KAF7510973.1"/>
    <property type="molecule type" value="Genomic_DNA"/>
</dbReference>
<dbReference type="PROSITE" id="PS50837">
    <property type="entry name" value="NACHT"/>
    <property type="match status" value="1"/>
</dbReference>
<dbReference type="InterPro" id="IPR055497">
    <property type="entry name" value="DUF7069"/>
</dbReference>
<dbReference type="OrthoDB" id="1577640at2759"/>
<dbReference type="Proteomes" id="UP000606974">
    <property type="component" value="Unassembled WGS sequence"/>
</dbReference>
<feature type="repeat" description="ANK" evidence="2">
    <location>
        <begin position="1047"/>
        <end position="1079"/>
    </location>
</feature>
<dbReference type="Pfam" id="PF24883">
    <property type="entry name" value="NPHP3_N"/>
    <property type="match status" value="1"/>
</dbReference>
<dbReference type="AlphaFoldDB" id="A0A8H7E7D7"/>
<evidence type="ECO:0000256" key="2">
    <source>
        <dbReference type="PROSITE-ProRule" id="PRU00023"/>
    </source>
</evidence>
<feature type="compositionally biased region" description="Basic residues" evidence="3">
    <location>
        <begin position="1200"/>
        <end position="1209"/>
    </location>
</feature>
<dbReference type="InterPro" id="IPR027417">
    <property type="entry name" value="P-loop_NTPase"/>
</dbReference>
<dbReference type="Pfam" id="PF00023">
    <property type="entry name" value="Ank"/>
    <property type="match status" value="1"/>
</dbReference>
<dbReference type="PROSITE" id="PS50297">
    <property type="entry name" value="ANK_REP_REGION"/>
    <property type="match status" value="6"/>
</dbReference>
<dbReference type="PROSITE" id="PS50088">
    <property type="entry name" value="ANK_REPEAT"/>
    <property type="match status" value="7"/>
</dbReference>
<reference evidence="5" key="1">
    <citation type="submission" date="2020-02" db="EMBL/GenBank/DDBJ databases">
        <authorList>
            <person name="Palmer J.M."/>
        </authorList>
    </citation>
    <scope>NUCLEOTIDE SEQUENCE</scope>
    <source>
        <strain evidence="5">EPUS1.4</strain>
        <tissue evidence="5">Thallus</tissue>
    </source>
</reference>
<feature type="repeat" description="ANK" evidence="2">
    <location>
        <begin position="981"/>
        <end position="1013"/>
    </location>
</feature>
<feature type="region of interest" description="Disordered" evidence="3">
    <location>
        <begin position="1180"/>
        <end position="1209"/>
    </location>
</feature>
<dbReference type="Gene3D" id="3.40.50.300">
    <property type="entry name" value="P-loop containing nucleotide triphosphate hydrolases"/>
    <property type="match status" value="1"/>
</dbReference>
<keyword evidence="1" id="KW-0677">Repeat</keyword>
<dbReference type="InterPro" id="IPR002110">
    <property type="entry name" value="Ankyrin_rpt"/>
</dbReference>
<evidence type="ECO:0000313" key="6">
    <source>
        <dbReference type="Proteomes" id="UP000606974"/>
    </source>
</evidence>
<evidence type="ECO:0000256" key="1">
    <source>
        <dbReference type="ARBA" id="ARBA00022737"/>
    </source>
</evidence>
<accession>A0A8H7E7D7</accession>
<dbReference type="GO" id="GO:0009116">
    <property type="term" value="P:nucleoside metabolic process"/>
    <property type="evidence" value="ECO:0007669"/>
    <property type="project" value="InterPro"/>
</dbReference>
<keyword evidence="2" id="KW-0040">ANK repeat</keyword>
<dbReference type="PRINTS" id="PR01415">
    <property type="entry name" value="ANKYRIN"/>
</dbReference>
<feature type="repeat" description="ANK" evidence="2">
    <location>
        <begin position="1080"/>
        <end position="1112"/>
    </location>
</feature>
<dbReference type="PANTHER" id="PTHR46082">
    <property type="entry name" value="ATP/GTP-BINDING PROTEIN-RELATED"/>
    <property type="match status" value="1"/>
</dbReference>
<dbReference type="SUPFAM" id="SSF52540">
    <property type="entry name" value="P-loop containing nucleoside triphosphate hydrolases"/>
    <property type="match status" value="1"/>
</dbReference>
<feature type="domain" description="NACHT" evidence="4">
    <location>
        <begin position="404"/>
        <end position="553"/>
    </location>
</feature>
<dbReference type="Gene3D" id="3.40.50.1580">
    <property type="entry name" value="Nucleoside phosphorylase domain"/>
    <property type="match status" value="1"/>
</dbReference>
<proteinExistence type="predicted"/>
<dbReference type="SMART" id="SM00248">
    <property type="entry name" value="ANK"/>
    <property type="match status" value="7"/>
</dbReference>
<dbReference type="SUPFAM" id="SSF53167">
    <property type="entry name" value="Purine and uridine phosphorylases"/>
    <property type="match status" value="1"/>
</dbReference>
<gene>
    <name evidence="5" type="ORF">GJ744_005519</name>
</gene>
<dbReference type="Pfam" id="PF13637">
    <property type="entry name" value="Ank_4"/>
    <property type="match status" value="1"/>
</dbReference>
<protein>
    <recommendedName>
        <fullName evidence="4">NACHT domain-containing protein</fullName>
    </recommendedName>
</protein>
<name>A0A8H7E7D7_9EURO</name>